<dbReference type="eggNOG" id="ENOG50336AC">
    <property type="taxonomic scope" value="Bacteria"/>
</dbReference>
<dbReference type="AlphaFoldDB" id="K8WF55"/>
<sequence>MQSRRLMGDGYEPIVERIGKSLTYSLPVDSGFVSFSFTFDIYQNDLDILLSDDYRRSVLEIIAHTLLQRSTIKGNDHFTQENFDNLVLDTLHSKHDHLRVFIERISRENNIVIKHYVKEAVSRRTRC</sequence>
<dbReference type="OrthoDB" id="7595963at2"/>
<dbReference type="RefSeq" id="WP_008913160.1">
    <property type="nucleotide sequence ID" value="NZ_KB233224.1"/>
</dbReference>
<gene>
    <name evidence="1" type="ORF">OOA_15882</name>
</gene>
<comment type="caution">
    <text evidence="1">The sequence shown here is derived from an EMBL/GenBank/DDBJ whole genome shotgun (WGS) entry which is preliminary data.</text>
</comment>
<accession>K8WF55</accession>
<dbReference type="HOGENOM" id="CLU_138511_0_0_6"/>
<protein>
    <submittedName>
        <fullName evidence="1">Uncharacterized protein</fullName>
    </submittedName>
</protein>
<name>K8WF55_9GAMM</name>
<dbReference type="Proteomes" id="UP000009336">
    <property type="component" value="Unassembled WGS sequence"/>
</dbReference>
<organism evidence="1 2">
    <name type="scientific">Providencia burhodogranariea DSM 19968</name>
    <dbReference type="NCBI Taxonomy" id="1141662"/>
    <lineage>
        <taxon>Bacteria</taxon>
        <taxon>Pseudomonadati</taxon>
        <taxon>Pseudomonadota</taxon>
        <taxon>Gammaproteobacteria</taxon>
        <taxon>Enterobacterales</taxon>
        <taxon>Morganellaceae</taxon>
        <taxon>Providencia</taxon>
    </lineage>
</organism>
<dbReference type="PATRIC" id="fig|1141662.3.peg.3219"/>
<reference evidence="1 2" key="1">
    <citation type="journal article" date="2012" name="BMC Genomics">
        <title>Comparative genomics of bacteria in the genus Providencia isolated from wild Drosophila melanogaster.</title>
        <authorList>
            <person name="Galac M.R."/>
            <person name="Lazzaro B.P."/>
        </authorList>
    </citation>
    <scope>NUCLEOTIDE SEQUENCE [LARGE SCALE GENOMIC DNA]</scope>
    <source>
        <strain evidence="1 2">DSM 19968</strain>
    </source>
</reference>
<keyword evidence="2" id="KW-1185">Reference proteome</keyword>
<proteinExistence type="predicted"/>
<evidence type="ECO:0000313" key="2">
    <source>
        <dbReference type="Proteomes" id="UP000009336"/>
    </source>
</evidence>
<evidence type="ECO:0000313" key="1">
    <source>
        <dbReference type="EMBL" id="EKT56107.1"/>
    </source>
</evidence>
<dbReference type="EMBL" id="AKKL01000045">
    <property type="protein sequence ID" value="EKT56107.1"/>
    <property type="molecule type" value="Genomic_DNA"/>
</dbReference>